<protein>
    <submittedName>
        <fullName evidence="2">Uncharacterized protein</fullName>
    </submittedName>
</protein>
<reference evidence="2" key="1">
    <citation type="journal article" date="2019" name="bioRxiv">
        <title>The Genome of the Zebra Mussel, Dreissena polymorpha: A Resource for Invasive Species Research.</title>
        <authorList>
            <person name="McCartney M.A."/>
            <person name="Auch B."/>
            <person name="Kono T."/>
            <person name="Mallez S."/>
            <person name="Zhang Y."/>
            <person name="Obille A."/>
            <person name="Becker A."/>
            <person name="Abrahante J.E."/>
            <person name="Garbe J."/>
            <person name="Badalamenti J.P."/>
            <person name="Herman A."/>
            <person name="Mangelson H."/>
            <person name="Liachko I."/>
            <person name="Sullivan S."/>
            <person name="Sone E.D."/>
            <person name="Koren S."/>
            <person name="Silverstein K.A.T."/>
            <person name="Beckman K.B."/>
            <person name="Gohl D.M."/>
        </authorList>
    </citation>
    <scope>NUCLEOTIDE SEQUENCE</scope>
    <source>
        <strain evidence="2">Duluth1</strain>
        <tissue evidence="2">Whole animal</tissue>
    </source>
</reference>
<feature type="compositionally biased region" description="Polar residues" evidence="1">
    <location>
        <begin position="1"/>
        <end position="18"/>
    </location>
</feature>
<gene>
    <name evidence="2" type="ORF">DPMN_012999</name>
</gene>
<evidence type="ECO:0000313" key="3">
    <source>
        <dbReference type="Proteomes" id="UP000828390"/>
    </source>
</evidence>
<keyword evidence="3" id="KW-1185">Reference proteome</keyword>
<dbReference type="Proteomes" id="UP000828390">
    <property type="component" value="Unassembled WGS sequence"/>
</dbReference>
<evidence type="ECO:0000313" key="2">
    <source>
        <dbReference type="EMBL" id="KAH3888954.1"/>
    </source>
</evidence>
<accession>A0A9D4N827</accession>
<dbReference type="AlphaFoldDB" id="A0A9D4N827"/>
<evidence type="ECO:0000256" key="1">
    <source>
        <dbReference type="SAM" id="MobiDB-lite"/>
    </source>
</evidence>
<sequence length="202" mass="23392">MLKLDQTNQQTDQKTGQKQYVPHYSDIMSKNVLSSFQQIELPNLTSRVFTKTATSPCDYVFQKTETIFERYPYKNNCSKKITSRVFTRKTAPPTDGHVFQWTETIYKLNIDAILTMDKVHDNFTNSKMSISHLRPCFFNTGTIYELSKYIIQINALSKLHDDWTNNLTSGCSKFHYNLIRKTSLSLGAISSTNRNNSNSRYL</sequence>
<name>A0A9D4N827_DREPO</name>
<feature type="region of interest" description="Disordered" evidence="1">
    <location>
        <begin position="1"/>
        <end position="20"/>
    </location>
</feature>
<dbReference type="EMBL" id="JAIWYP010000001">
    <property type="protein sequence ID" value="KAH3888954.1"/>
    <property type="molecule type" value="Genomic_DNA"/>
</dbReference>
<comment type="caution">
    <text evidence="2">The sequence shown here is derived from an EMBL/GenBank/DDBJ whole genome shotgun (WGS) entry which is preliminary data.</text>
</comment>
<organism evidence="2 3">
    <name type="scientific">Dreissena polymorpha</name>
    <name type="common">Zebra mussel</name>
    <name type="synonym">Mytilus polymorpha</name>
    <dbReference type="NCBI Taxonomy" id="45954"/>
    <lineage>
        <taxon>Eukaryota</taxon>
        <taxon>Metazoa</taxon>
        <taxon>Spiralia</taxon>
        <taxon>Lophotrochozoa</taxon>
        <taxon>Mollusca</taxon>
        <taxon>Bivalvia</taxon>
        <taxon>Autobranchia</taxon>
        <taxon>Heteroconchia</taxon>
        <taxon>Euheterodonta</taxon>
        <taxon>Imparidentia</taxon>
        <taxon>Neoheterodontei</taxon>
        <taxon>Myida</taxon>
        <taxon>Dreissenoidea</taxon>
        <taxon>Dreissenidae</taxon>
        <taxon>Dreissena</taxon>
    </lineage>
</organism>
<reference evidence="2" key="2">
    <citation type="submission" date="2020-11" db="EMBL/GenBank/DDBJ databases">
        <authorList>
            <person name="McCartney M.A."/>
            <person name="Auch B."/>
            <person name="Kono T."/>
            <person name="Mallez S."/>
            <person name="Becker A."/>
            <person name="Gohl D.M."/>
            <person name="Silverstein K.A.T."/>
            <person name="Koren S."/>
            <person name="Bechman K.B."/>
            <person name="Herman A."/>
            <person name="Abrahante J.E."/>
            <person name="Garbe J."/>
        </authorList>
    </citation>
    <scope>NUCLEOTIDE SEQUENCE</scope>
    <source>
        <strain evidence="2">Duluth1</strain>
        <tissue evidence="2">Whole animal</tissue>
    </source>
</reference>
<proteinExistence type="predicted"/>